<feature type="compositionally biased region" description="Polar residues" evidence="1">
    <location>
        <begin position="1"/>
        <end position="20"/>
    </location>
</feature>
<feature type="compositionally biased region" description="Basic and acidic residues" evidence="1">
    <location>
        <begin position="195"/>
        <end position="210"/>
    </location>
</feature>
<protein>
    <submittedName>
        <fullName evidence="2">Uncharacterized protein</fullName>
    </submittedName>
</protein>
<name>A0A9W8NQ82_9AGAR</name>
<organism evidence="2 3">
    <name type="scientific">Lentinula detonsa</name>
    <dbReference type="NCBI Taxonomy" id="2804962"/>
    <lineage>
        <taxon>Eukaryota</taxon>
        <taxon>Fungi</taxon>
        <taxon>Dikarya</taxon>
        <taxon>Basidiomycota</taxon>
        <taxon>Agaricomycotina</taxon>
        <taxon>Agaricomycetes</taxon>
        <taxon>Agaricomycetidae</taxon>
        <taxon>Agaricales</taxon>
        <taxon>Marasmiineae</taxon>
        <taxon>Omphalotaceae</taxon>
        <taxon>Lentinula</taxon>
    </lineage>
</organism>
<dbReference type="EMBL" id="JANVFU010000023">
    <property type="protein sequence ID" value="KAJ3738737.1"/>
    <property type="molecule type" value="Genomic_DNA"/>
</dbReference>
<dbReference type="Proteomes" id="UP001142393">
    <property type="component" value="Unassembled WGS sequence"/>
</dbReference>
<keyword evidence="3" id="KW-1185">Reference proteome</keyword>
<gene>
    <name evidence="2" type="ORF">DFH05DRAFT_1531073</name>
</gene>
<evidence type="ECO:0000256" key="1">
    <source>
        <dbReference type="SAM" id="MobiDB-lite"/>
    </source>
</evidence>
<evidence type="ECO:0000313" key="3">
    <source>
        <dbReference type="Proteomes" id="UP001142393"/>
    </source>
</evidence>
<comment type="caution">
    <text evidence="2">The sequence shown here is derived from an EMBL/GenBank/DDBJ whole genome shotgun (WGS) entry which is preliminary data.</text>
</comment>
<sequence length="210" mass="23462">MTGRNLGTSHTPSPPSNSYAMDSKSVISDESDDVVVDEEPEGTPRGTTNFPDPDGEFDAEEDDEDNAEPPSPSRPRPACMQCVLLETHASCRSRGKWTKIEEDEVYKGPASRVAARTFGGSEVLEQFAGIERRLSELEWYASRSTMALERIAGILVRKEKRELGAMEGNEEGEEEEEEEDKDGEGEDEDNDEENERQRKDEVREGKKCAE</sequence>
<reference evidence="2 3" key="1">
    <citation type="journal article" date="2023" name="Proc. Natl. Acad. Sci. U.S.A.">
        <title>A global phylogenomic analysis of the shiitake genus Lentinula.</title>
        <authorList>
            <person name="Sierra-Patev S."/>
            <person name="Min B."/>
            <person name="Naranjo-Ortiz M."/>
            <person name="Looney B."/>
            <person name="Konkel Z."/>
            <person name="Slot J.C."/>
            <person name="Sakamoto Y."/>
            <person name="Steenwyk J.L."/>
            <person name="Rokas A."/>
            <person name="Carro J."/>
            <person name="Camarero S."/>
            <person name="Ferreira P."/>
            <person name="Molpeceres G."/>
            <person name="Ruiz-Duenas F.J."/>
            <person name="Serrano A."/>
            <person name="Henrissat B."/>
            <person name="Drula E."/>
            <person name="Hughes K.W."/>
            <person name="Mata J.L."/>
            <person name="Ishikawa N.K."/>
            <person name="Vargas-Isla R."/>
            <person name="Ushijima S."/>
            <person name="Smith C.A."/>
            <person name="Donoghue J."/>
            <person name="Ahrendt S."/>
            <person name="Andreopoulos W."/>
            <person name="He G."/>
            <person name="LaButti K."/>
            <person name="Lipzen A."/>
            <person name="Ng V."/>
            <person name="Riley R."/>
            <person name="Sandor L."/>
            <person name="Barry K."/>
            <person name="Martinez A.T."/>
            <person name="Xiao Y."/>
            <person name="Gibbons J.G."/>
            <person name="Terashima K."/>
            <person name="Grigoriev I.V."/>
            <person name="Hibbett D."/>
        </authorList>
    </citation>
    <scope>NUCLEOTIDE SEQUENCE [LARGE SCALE GENOMIC DNA]</scope>
    <source>
        <strain evidence="2 3">TFB7810</strain>
    </source>
</reference>
<feature type="compositionally biased region" description="Acidic residues" evidence="1">
    <location>
        <begin position="29"/>
        <end position="41"/>
    </location>
</feature>
<feature type="compositionally biased region" description="Acidic residues" evidence="1">
    <location>
        <begin position="168"/>
        <end position="194"/>
    </location>
</feature>
<accession>A0A9W8NQ82</accession>
<dbReference type="AlphaFoldDB" id="A0A9W8NQ82"/>
<proteinExistence type="predicted"/>
<feature type="compositionally biased region" description="Acidic residues" evidence="1">
    <location>
        <begin position="53"/>
        <end position="67"/>
    </location>
</feature>
<evidence type="ECO:0000313" key="2">
    <source>
        <dbReference type="EMBL" id="KAJ3738737.1"/>
    </source>
</evidence>
<feature type="region of interest" description="Disordered" evidence="1">
    <location>
        <begin position="1"/>
        <end position="77"/>
    </location>
</feature>
<feature type="region of interest" description="Disordered" evidence="1">
    <location>
        <begin position="158"/>
        <end position="210"/>
    </location>
</feature>